<reference evidence="6 7" key="1">
    <citation type="submission" date="2016-06" db="EMBL/GenBank/DDBJ databases">
        <title>Complete genome sequence of a saline-alkali tolerant type strain Dietzia timorensis ID05-A0528T.</title>
        <authorList>
            <person name="Wu X."/>
        </authorList>
    </citation>
    <scope>NUCLEOTIDE SEQUENCE [LARGE SCALE GENOMIC DNA]</scope>
    <source>
        <strain evidence="6 7">ID05-A0528</strain>
    </source>
</reference>
<proteinExistence type="inferred from homology"/>
<evidence type="ECO:0000256" key="2">
    <source>
        <dbReference type="ARBA" id="ARBA00023172"/>
    </source>
</evidence>
<evidence type="ECO:0000259" key="5">
    <source>
        <dbReference type="SMART" id="SM00559"/>
    </source>
</evidence>
<dbReference type="STRING" id="499555.BJL86_2780"/>
<sequence>MRAIWKGEITFGLVNVPVKLYGATRSHDVSLHQVHDKDHGRIRYERRCDVCGRQIDYEHIEKAYDDGDKTVVLSDDDLESIPESENDEIDVVQFVPDDQIDPILLGTAYYLEPVGRSAKSYTLLRRTLVDSDRTAVVRFTLRTKTRLGVLRHRDSLLMLQTLRWPQDLRDAGFSPKQSRVTSKELDMASALVEQFSGDFDPDQYTDEYQEELQRLIDTKLESDEAVDTEKTFGEESSDSESSSGSGRSSDKVVSLMDALERSVKRKREAEKSGRSGKSDKSPSSNKSTKKSSA</sequence>
<protein>
    <recommendedName>
        <fullName evidence="3">Non-homologous end joining protein Ku</fullName>
    </recommendedName>
</protein>
<evidence type="ECO:0000256" key="4">
    <source>
        <dbReference type="SAM" id="MobiDB-lite"/>
    </source>
</evidence>
<dbReference type="InterPro" id="IPR016194">
    <property type="entry name" value="SPOC-like_C_dom_sf"/>
</dbReference>
<feature type="compositionally biased region" description="Basic and acidic residues" evidence="4">
    <location>
        <begin position="258"/>
        <end position="280"/>
    </location>
</feature>
<dbReference type="PIRSF" id="PIRSF006493">
    <property type="entry name" value="Prok_Ku"/>
    <property type="match status" value="1"/>
</dbReference>
<dbReference type="Proteomes" id="UP000186104">
    <property type="component" value="Chromosome"/>
</dbReference>
<accession>A0A173LRF7</accession>
<organism evidence="6 7">
    <name type="scientific">Dietzia timorensis</name>
    <dbReference type="NCBI Taxonomy" id="499555"/>
    <lineage>
        <taxon>Bacteria</taxon>
        <taxon>Bacillati</taxon>
        <taxon>Actinomycetota</taxon>
        <taxon>Actinomycetes</taxon>
        <taxon>Mycobacteriales</taxon>
        <taxon>Dietziaceae</taxon>
        <taxon>Dietzia</taxon>
    </lineage>
</organism>
<dbReference type="SUPFAM" id="SSF100939">
    <property type="entry name" value="SPOC domain-like"/>
    <property type="match status" value="1"/>
</dbReference>
<dbReference type="Gene3D" id="2.40.290.10">
    <property type="match status" value="1"/>
</dbReference>
<dbReference type="PANTHER" id="PTHR41251">
    <property type="entry name" value="NON-HOMOLOGOUS END JOINING PROTEIN KU"/>
    <property type="match status" value="1"/>
</dbReference>
<evidence type="ECO:0000313" key="7">
    <source>
        <dbReference type="Proteomes" id="UP000186104"/>
    </source>
</evidence>
<evidence type="ECO:0000256" key="1">
    <source>
        <dbReference type="ARBA" id="ARBA00023125"/>
    </source>
</evidence>
<keyword evidence="1 3" id="KW-0238">DNA-binding</keyword>
<keyword evidence="7" id="KW-1185">Reference proteome</keyword>
<dbReference type="HAMAP" id="MF_01875">
    <property type="entry name" value="Prokaryotic_Ku"/>
    <property type="match status" value="1"/>
</dbReference>
<dbReference type="GO" id="GO:0006303">
    <property type="term" value="P:double-strand break repair via nonhomologous end joining"/>
    <property type="evidence" value="ECO:0007669"/>
    <property type="project" value="UniProtKB-UniRule"/>
</dbReference>
<evidence type="ECO:0000313" key="6">
    <source>
        <dbReference type="EMBL" id="ANI93540.1"/>
    </source>
</evidence>
<feature type="compositionally biased region" description="Basic and acidic residues" evidence="4">
    <location>
        <begin position="218"/>
        <end position="233"/>
    </location>
</feature>
<dbReference type="GO" id="GO:0003690">
    <property type="term" value="F:double-stranded DNA binding"/>
    <property type="evidence" value="ECO:0007669"/>
    <property type="project" value="UniProtKB-UniRule"/>
</dbReference>
<dbReference type="RefSeq" id="WP_067470747.1">
    <property type="nucleotide sequence ID" value="NZ_CP015961.1"/>
</dbReference>
<dbReference type="CDD" id="cd00789">
    <property type="entry name" value="KU_like"/>
    <property type="match status" value="1"/>
</dbReference>
<feature type="domain" description="Ku" evidence="5">
    <location>
        <begin position="52"/>
        <end position="179"/>
    </location>
</feature>
<comment type="similarity">
    <text evidence="3">Belongs to the prokaryotic Ku family.</text>
</comment>
<name>A0A173LRF7_9ACTN</name>
<comment type="function">
    <text evidence="3">With LigD forms a non-homologous end joining (NHEJ) DNA repair enzyme, which repairs dsDNA breaks with reduced fidelity. Binds linear dsDNA with 5'- and 3'- overhangs but not closed circular dsDNA nor ssDNA. Recruits and stimulates the ligase activity of LigD.</text>
</comment>
<dbReference type="KEGG" id="dtm:BJL86_2780"/>
<evidence type="ECO:0000256" key="3">
    <source>
        <dbReference type="HAMAP-Rule" id="MF_01875"/>
    </source>
</evidence>
<dbReference type="FunFam" id="2.40.290.10:FF:000004">
    <property type="entry name" value="Non-homologous end joining protein Ku"/>
    <property type="match status" value="1"/>
</dbReference>
<dbReference type="Pfam" id="PF02735">
    <property type="entry name" value="Ku"/>
    <property type="match status" value="1"/>
</dbReference>
<keyword evidence="2 3" id="KW-0233">DNA recombination</keyword>
<feature type="region of interest" description="Disordered" evidence="4">
    <location>
        <begin position="218"/>
        <end position="293"/>
    </location>
</feature>
<dbReference type="AlphaFoldDB" id="A0A173LRF7"/>
<dbReference type="PANTHER" id="PTHR41251:SF1">
    <property type="entry name" value="NON-HOMOLOGOUS END JOINING PROTEIN KU"/>
    <property type="match status" value="1"/>
</dbReference>
<dbReference type="NCBIfam" id="TIGR02772">
    <property type="entry name" value="Ku_bact"/>
    <property type="match status" value="1"/>
</dbReference>
<gene>
    <name evidence="3" type="primary">ku</name>
    <name evidence="6" type="ORF">BJL86_2780</name>
</gene>
<dbReference type="SMART" id="SM00559">
    <property type="entry name" value="Ku78"/>
    <property type="match status" value="1"/>
</dbReference>
<dbReference type="InterPro" id="IPR006164">
    <property type="entry name" value="DNA_bd_Ku70/Ku80"/>
</dbReference>
<comment type="subunit">
    <text evidence="3">Homodimer. Interacts with LigD.</text>
</comment>
<dbReference type="OrthoDB" id="9795084at2"/>
<dbReference type="EMBL" id="CP015961">
    <property type="protein sequence ID" value="ANI93540.1"/>
    <property type="molecule type" value="Genomic_DNA"/>
</dbReference>
<dbReference type="GO" id="GO:0006310">
    <property type="term" value="P:DNA recombination"/>
    <property type="evidence" value="ECO:0007669"/>
    <property type="project" value="UniProtKB-KW"/>
</dbReference>
<dbReference type="InterPro" id="IPR009187">
    <property type="entry name" value="Prok_Ku"/>
</dbReference>
<keyword evidence="3" id="KW-0227">DNA damage</keyword>
<keyword evidence="3" id="KW-0234">DNA repair</keyword>